<name>A0A1Y3EP03_9BILA</name>
<reference evidence="1 2" key="1">
    <citation type="submission" date="2015-04" db="EMBL/GenBank/DDBJ databases">
        <title>Draft genome of the roundworm Trichinella nativa.</title>
        <authorList>
            <person name="Mitreva M."/>
        </authorList>
    </citation>
    <scope>NUCLEOTIDE SEQUENCE [LARGE SCALE GENOMIC DNA]</scope>
    <source>
        <strain evidence="1 2">ISS45</strain>
    </source>
</reference>
<dbReference type="AlphaFoldDB" id="A0A1Y3EP03"/>
<dbReference type="Proteomes" id="UP000243006">
    <property type="component" value="Unassembled WGS sequence"/>
</dbReference>
<evidence type="ECO:0000313" key="2">
    <source>
        <dbReference type="Proteomes" id="UP000243006"/>
    </source>
</evidence>
<dbReference type="EMBL" id="LVZM01006669">
    <property type="protein sequence ID" value="OUC46490.1"/>
    <property type="molecule type" value="Genomic_DNA"/>
</dbReference>
<gene>
    <name evidence="1" type="ORF">D917_07675</name>
</gene>
<proteinExistence type="predicted"/>
<comment type="caution">
    <text evidence="1">The sequence shown here is derived from an EMBL/GenBank/DDBJ whole genome shotgun (WGS) entry which is preliminary data.</text>
</comment>
<evidence type="ECO:0000313" key="1">
    <source>
        <dbReference type="EMBL" id="OUC46490.1"/>
    </source>
</evidence>
<accession>A0A1Y3EP03</accession>
<sequence>MCIPFTSEHCVKVVPVRGEAPNSYSFYAQYSSLQKRNLLIKAFSSVVKSAESLKMFRKMRHYYYDGGNALIIGSEDLNPDRWYLAMNVDGMLIIYTAF</sequence>
<organism evidence="1 2">
    <name type="scientific">Trichinella nativa</name>
    <dbReference type="NCBI Taxonomy" id="6335"/>
    <lineage>
        <taxon>Eukaryota</taxon>
        <taxon>Metazoa</taxon>
        <taxon>Ecdysozoa</taxon>
        <taxon>Nematoda</taxon>
        <taxon>Enoplea</taxon>
        <taxon>Dorylaimia</taxon>
        <taxon>Trichinellida</taxon>
        <taxon>Trichinellidae</taxon>
        <taxon>Trichinella</taxon>
    </lineage>
</organism>
<protein>
    <submittedName>
        <fullName evidence="1">Uncharacterized protein</fullName>
    </submittedName>
</protein>